<keyword evidence="2" id="KW-0802">TPR repeat</keyword>
<dbReference type="InterPro" id="IPR011990">
    <property type="entry name" value="TPR-like_helical_dom_sf"/>
</dbReference>
<dbReference type="PANTHER" id="PTHR45641:SF19">
    <property type="entry name" value="NEPHROCYSTIN-3"/>
    <property type="match status" value="1"/>
</dbReference>
<dbReference type="SMART" id="SM00248">
    <property type="entry name" value="ANK"/>
    <property type="match status" value="3"/>
</dbReference>
<feature type="repeat" description="ANK" evidence="3">
    <location>
        <begin position="407"/>
        <end position="439"/>
    </location>
</feature>
<dbReference type="Pfam" id="PF13424">
    <property type="entry name" value="TPR_12"/>
    <property type="match status" value="1"/>
</dbReference>
<dbReference type="AlphaFoldDB" id="A0A2J6SN33"/>
<dbReference type="Gene3D" id="1.25.40.20">
    <property type="entry name" value="Ankyrin repeat-containing domain"/>
    <property type="match status" value="1"/>
</dbReference>
<dbReference type="InParanoid" id="A0A2J6SN33"/>
<feature type="region of interest" description="Disordered" evidence="4">
    <location>
        <begin position="1"/>
        <end position="25"/>
    </location>
</feature>
<dbReference type="EMBL" id="KZ613912">
    <property type="protein sequence ID" value="PMD52175.1"/>
    <property type="molecule type" value="Genomic_DNA"/>
</dbReference>
<gene>
    <name evidence="5" type="ORF">K444DRAFT_255557</name>
</gene>
<name>A0A2J6SN33_9HELO</name>
<dbReference type="PROSITE" id="PS50297">
    <property type="entry name" value="ANK_REP_REGION"/>
    <property type="match status" value="1"/>
</dbReference>
<accession>A0A2J6SN33</accession>
<feature type="compositionally biased region" description="Low complexity" evidence="4">
    <location>
        <begin position="1"/>
        <end position="17"/>
    </location>
</feature>
<evidence type="ECO:0000256" key="4">
    <source>
        <dbReference type="SAM" id="MobiDB-lite"/>
    </source>
</evidence>
<dbReference type="SUPFAM" id="SSF48403">
    <property type="entry name" value="Ankyrin repeat"/>
    <property type="match status" value="1"/>
</dbReference>
<evidence type="ECO:0000256" key="3">
    <source>
        <dbReference type="PROSITE-ProRule" id="PRU00023"/>
    </source>
</evidence>
<organism evidence="5 6">
    <name type="scientific">Hyaloscypha bicolor E</name>
    <dbReference type="NCBI Taxonomy" id="1095630"/>
    <lineage>
        <taxon>Eukaryota</taxon>
        <taxon>Fungi</taxon>
        <taxon>Dikarya</taxon>
        <taxon>Ascomycota</taxon>
        <taxon>Pezizomycotina</taxon>
        <taxon>Leotiomycetes</taxon>
        <taxon>Helotiales</taxon>
        <taxon>Hyaloscyphaceae</taxon>
        <taxon>Hyaloscypha</taxon>
        <taxon>Hyaloscypha bicolor</taxon>
    </lineage>
</organism>
<dbReference type="STRING" id="1095630.A0A2J6SN33"/>
<dbReference type="PANTHER" id="PTHR45641">
    <property type="entry name" value="TETRATRICOPEPTIDE REPEAT PROTEIN (AFU_ORTHOLOGUE AFUA_6G03870)"/>
    <property type="match status" value="1"/>
</dbReference>
<dbReference type="Gene3D" id="1.25.40.10">
    <property type="entry name" value="Tetratricopeptide repeat domain"/>
    <property type="match status" value="1"/>
</dbReference>
<evidence type="ECO:0000256" key="2">
    <source>
        <dbReference type="ARBA" id="ARBA00022803"/>
    </source>
</evidence>
<keyword evidence="3" id="KW-0040">ANK repeat</keyword>
<dbReference type="Pfam" id="PF12796">
    <property type="entry name" value="Ank_2"/>
    <property type="match status" value="1"/>
</dbReference>
<dbReference type="InterPro" id="IPR002110">
    <property type="entry name" value="Ankyrin_rpt"/>
</dbReference>
<dbReference type="PROSITE" id="PS50088">
    <property type="entry name" value="ANK_REPEAT"/>
    <property type="match status" value="1"/>
</dbReference>
<dbReference type="SUPFAM" id="SSF48452">
    <property type="entry name" value="TPR-like"/>
    <property type="match status" value="1"/>
</dbReference>
<evidence type="ECO:0000313" key="5">
    <source>
        <dbReference type="EMBL" id="PMD52175.1"/>
    </source>
</evidence>
<proteinExistence type="predicted"/>
<protein>
    <submittedName>
        <fullName evidence="5">Uncharacterized protein</fullName>
    </submittedName>
</protein>
<evidence type="ECO:0000256" key="1">
    <source>
        <dbReference type="ARBA" id="ARBA00022737"/>
    </source>
</evidence>
<dbReference type="OrthoDB" id="539213at2759"/>
<reference evidence="5 6" key="1">
    <citation type="submission" date="2016-04" db="EMBL/GenBank/DDBJ databases">
        <title>A degradative enzymes factory behind the ericoid mycorrhizal symbiosis.</title>
        <authorList>
            <consortium name="DOE Joint Genome Institute"/>
            <person name="Martino E."/>
            <person name="Morin E."/>
            <person name="Grelet G."/>
            <person name="Kuo A."/>
            <person name="Kohler A."/>
            <person name="Daghino S."/>
            <person name="Barry K."/>
            <person name="Choi C."/>
            <person name="Cichocki N."/>
            <person name="Clum A."/>
            <person name="Copeland A."/>
            <person name="Hainaut M."/>
            <person name="Haridas S."/>
            <person name="Labutti K."/>
            <person name="Lindquist E."/>
            <person name="Lipzen A."/>
            <person name="Khouja H.-R."/>
            <person name="Murat C."/>
            <person name="Ohm R."/>
            <person name="Olson A."/>
            <person name="Spatafora J."/>
            <person name="Veneault-Fourrey C."/>
            <person name="Henrissat B."/>
            <person name="Grigoriev I."/>
            <person name="Martin F."/>
            <person name="Perotto S."/>
        </authorList>
    </citation>
    <scope>NUCLEOTIDE SEQUENCE [LARGE SCALE GENOMIC DNA]</scope>
    <source>
        <strain evidence="5 6">E</strain>
    </source>
</reference>
<keyword evidence="1" id="KW-0677">Repeat</keyword>
<keyword evidence="6" id="KW-1185">Reference proteome</keyword>
<evidence type="ECO:0000313" key="6">
    <source>
        <dbReference type="Proteomes" id="UP000235371"/>
    </source>
</evidence>
<sequence length="574" mass="64564">MSSPSRESSPVSTSEPEQNSKECREKSITYWRGEVERQQASQTLTEGNKLLEAKLWLGRAYFRNEQFDDAESILQDVRGQMLKLWGWADRYSLICVTLLGKIFLSNDRLNEACRLYEEALTGVRHSLGSEHPWTSQLQNNIACFFIHKKDLPAAETLLRKSLRAKSTVFGPNHGNTLKTKCNLALVSYLQNKETNELELVLPSALNSIKEQWGKENRDTRAIVRQLISLYLETGNREGGNQLCDEFNIEASTATKVLVTHYDNYIPTARTICTLREEDPFLELSKLLSTLGPQYSEKAATALNWTREKIMKWTEMSVSEFADLVGLPEVLGITLGCLTDAKELLREAAILGHEETVIALLEKMSKVKGEHDVKQDIIEALHYGCFYGNEWVVGNCLAYVPVDAADIDGQTGLHKAACQRNYSVAAALLEFGADLDKRDKWGNTPLDTAIHRHYPETIRLFMTHRGALVASSRPTVEVPLTGISSLKDLKVDKHIGMNATIVDFYIETNIDGDTVEEHRLEQKPVEALIWDEEIGSDASNDMTSGEASPDPDFKWIHLPANNVRNRPAYIYIGTN</sequence>
<dbReference type="RefSeq" id="XP_024729079.1">
    <property type="nucleotide sequence ID" value="XM_024871355.1"/>
</dbReference>
<dbReference type="InterPro" id="IPR036770">
    <property type="entry name" value="Ankyrin_rpt-contain_sf"/>
</dbReference>
<dbReference type="GeneID" id="36579437"/>
<dbReference type="Proteomes" id="UP000235371">
    <property type="component" value="Unassembled WGS sequence"/>
</dbReference>